<feature type="domain" description="FAD/NAD(P)-binding" evidence="4">
    <location>
        <begin position="2"/>
        <end position="117"/>
    </location>
</feature>
<keyword evidence="6" id="KW-1185">Reference proteome</keyword>
<dbReference type="Pfam" id="PF07992">
    <property type="entry name" value="Pyr_redox_2"/>
    <property type="match status" value="1"/>
</dbReference>
<reference evidence="5" key="1">
    <citation type="submission" date="2022-03" db="EMBL/GenBank/DDBJ databases">
        <title>Draft genome sequence of Aduncisulcus paluster, a free-living microaerophilic Fornicata.</title>
        <authorList>
            <person name="Yuyama I."/>
            <person name="Kume K."/>
            <person name="Tamura T."/>
            <person name="Inagaki Y."/>
            <person name="Hashimoto T."/>
        </authorList>
    </citation>
    <scope>NUCLEOTIDE SEQUENCE</scope>
    <source>
        <strain evidence="5">NY0171</strain>
    </source>
</reference>
<proteinExistence type="predicted"/>
<name>A0ABQ5KSZ0_9EUKA</name>
<dbReference type="Gene3D" id="3.50.50.60">
    <property type="entry name" value="FAD/NAD(P)-binding domain"/>
    <property type="match status" value="2"/>
</dbReference>
<evidence type="ECO:0000313" key="6">
    <source>
        <dbReference type="Proteomes" id="UP001057375"/>
    </source>
</evidence>
<dbReference type="Proteomes" id="UP001057375">
    <property type="component" value="Unassembled WGS sequence"/>
</dbReference>
<dbReference type="PRINTS" id="PR00411">
    <property type="entry name" value="PNDRDTASEI"/>
</dbReference>
<keyword evidence="1" id="KW-0285">Flavoprotein</keyword>
<dbReference type="SUPFAM" id="SSF51905">
    <property type="entry name" value="FAD/NAD(P)-binding domain"/>
    <property type="match status" value="1"/>
</dbReference>
<dbReference type="EMBL" id="BQXS01011019">
    <property type="protein sequence ID" value="GKT35577.1"/>
    <property type="molecule type" value="Genomic_DNA"/>
</dbReference>
<feature type="non-terminal residue" evidence="5">
    <location>
        <position position="1"/>
    </location>
</feature>
<comment type="caution">
    <text evidence="5">The sequence shown here is derived from an EMBL/GenBank/DDBJ whole genome shotgun (WGS) entry which is preliminary data.</text>
</comment>
<dbReference type="InterPro" id="IPR023753">
    <property type="entry name" value="FAD/NAD-binding_dom"/>
</dbReference>
<dbReference type="Pfam" id="PF02852">
    <property type="entry name" value="Pyr_redox_dim"/>
    <property type="match status" value="1"/>
</dbReference>
<keyword evidence="2" id="KW-0274">FAD</keyword>
<evidence type="ECO:0000259" key="4">
    <source>
        <dbReference type="Pfam" id="PF07992"/>
    </source>
</evidence>
<evidence type="ECO:0000256" key="1">
    <source>
        <dbReference type="ARBA" id="ARBA00022630"/>
    </source>
</evidence>
<sequence length="271" mass="30171">VRTLPEEVSEMVEEALTKFGCEVIHCDPMDKFTQDPETHNVSLHLGSGRVIESEYVLVAAGRTPNVKSLNLEAAGVKQDAKGYITVDRLLRTSVKTIWACGDVNGHDLLSHAAMMQGQVALMNCVFPVGMRKNFKDCVVPATMFTTPQVSYVGAKRHELEKSGEKFEILRTTYEGYGATYAQGIREGFLEVYATPFKGKILGALMVGEASGELINEWTVAMQNGVTCYDIMMTMHSFPTIGWQSGRIAQIWMEKLLEKHPKVKGMMSWMYS</sequence>
<dbReference type="InterPro" id="IPR016156">
    <property type="entry name" value="FAD/NAD-linked_Rdtase_dimer_sf"/>
</dbReference>
<accession>A0ABQ5KSZ0</accession>
<dbReference type="PANTHER" id="PTHR43014">
    <property type="entry name" value="MERCURIC REDUCTASE"/>
    <property type="match status" value="1"/>
</dbReference>
<dbReference type="SUPFAM" id="SSF55424">
    <property type="entry name" value="FAD/NAD-linked reductases, dimerisation (C-terminal) domain"/>
    <property type="match status" value="1"/>
</dbReference>
<dbReference type="PANTHER" id="PTHR43014:SF2">
    <property type="entry name" value="MERCURIC REDUCTASE"/>
    <property type="match status" value="1"/>
</dbReference>
<evidence type="ECO:0000313" key="5">
    <source>
        <dbReference type="EMBL" id="GKT35577.1"/>
    </source>
</evidence>
<gene>
    <name evidence="5" type="ORF">ADUPG1_008709</name>
</gene>
<dbReference type="InterPro" id="IPR004099">
    <property type="entry name" value="Pyr_nucl-diS_OxRdtase_dimer"/>
</dbReference>
<dbReference type="Gene3D" id="3.30.390.30">
    <property type="match status" value="1"/>
</dbReference>
<evidence type="ECO:0000259" key="3">
    <source>
        <dbReference type="Pfam" id="PF02852"/>
    </source>
</evidence>
<dbReference type="PRINTS" id="PR00368">
    <property type="entry name" value="FADPNR"/>
</dbReference>
<protein>
    <submittedName>
        <fullName evidence="5">NAD(P)/FAD-dependent oxidoreductase</fullName>
    </submittedName>
</protein>
<organism evidence="5 6">
    <name type="scientific">Aduncisulcus paluster</name>
    <dbReference type="NCBI Taxonomy" id="2918883"/>
    <lineage>
        <taxon>Eukaryota</taxon>
        <taxon>Metamonada</taxon>
        <taxon>Carpediemonas-like organisms</taxon>
        <taxon>Aduncisulcus</taxon>
    </lineage>
</organism>
<evidence type="ECO:0000256" key="2">
    <source>
        <dbReference type="ARBA" id="ARBA00022827"/>
    </source>
</evidence>
<feature type="domain" description="Pyridine nucleotide-disulphide oxidoreductase dimerisation" evidence="3">
    <location>
        <begin position="139"/>
        <end position="240"/>
    </location>
</feature>
<dbReference type="InterPro" id="IPR036188">
    <property type="entry name" value="FAD/NAD-bd_sf"/>
</dbReference>